<keyword evidence="3" id="KW-1185">Reference proteome</keyword>
<evidence type="ECO:0008006" key="4">
    <source>
        <dbReference type="Google" id="ProtNLM"/>
    </source>
</evidence>
<reference evidence="2 3" key="1">
    <citation type="submission" date="2014-10" db="EMBL/GenBank/DDBJ databases">
        <title>Genome sequence of Erwinia typographi M043b.</title>
        <authorList>
            <person name="Chan K.-G."/>
            <person name="Tan W.-S."/>
        </authorList>
    </citation>
    <scope>NUCLEOTIDE SEQUENCE [LARGE SCALE GENOMIC DNA]</scope>
    <source>
        <strain evidence="2 3">M043b</strain>
    </source>
</reference>
<evidence type="ECO:0000256" key="1">
    <source>
        <dbReference type="SAM" id="SignalP"/>
    </source>
</evidence>
<feature type="chain" id="PRO_5002006737" description="Lipoprotein" evidence="1">
    <location>
        <begin position="20"/>
        <end position="103"/>
    </location>
</feature>
<evidence type="ECO:0000313" key="2">
    <source>
        <dbReference type="EMBL" id="KGT94568.1"/>
    </source>
</evidence>
<proteinExistence type="predicted"/>
<dbReference type="PROSITE" id="PS51257">
    <property type="entry name" value="PROKAR_LIPOPROTEIN"/>
    <property type="match status" value="1"/>
</dbReference>
<dbReference type="RefSeq" id="WP_034890618.1">
    <property type="nucleotide sequence ID" value="NZ_JRUQ01000027.1"/>
</dbReference>
<name>A0A0A4A9Q9_9GAMM</name>
<protein>
    <recommendedName>
        <fullName evidence="4">Lipoprotein</fullName>
    </recommendedName>
</protein>
<sequence>MKKSILISLILFVSTSCFAGIPPSPLKNCARDIKGEVTGLYAENWDRRVAIKIGEDFYYISNHSDDGYVKATYTTAMAAYLTGATVTIKECQSDGSIDSIQVE</sequence>
<dbReference type="AlphaFoldDB" id="A0A0A4A9Q9"/>
<organism evidence="2 3">
    <name type="scientific">Erwinia typographi</name>
    <dbReference type="NCBI Taxonomy" id="371042"/>
    <lineage>
        <taxon>Bacteria</taxon>
        <taxon>Pseudomonadati</taxon>
        <taxon>Pseudomonadota</taxon>
        <taxon>Gammaproteobacteria</taxon>
        <taxon>Enterobacterales</taxon>
        <taxon>Erwiniaceae</taxon>
        <taxon>Erwinia</taxon>
    </lineage>
</organism>
<comment type="caution">
    <text evidence="2">The sequence shown here is derived from an EMBL/GenBank/DDBJ whole genome shotgun (WGS) entry which is preliminary data.</text>
</comment>
<evidence type="ECO:0000313" key="3">
    <source>
        <dbReference type="Proteomes" id="UP000030351"/>
    </source>
</evidence>
<feature type="signal peptide" evidence="1">
    <location>
        <begin position="1"/>
        <end position="19"/>
    </location>
</feature>
<dbReference type="EMBL" id="JRUQ01000027">
    <property type="protein sequence ID" value="KGT94568.1"/>
    <property type="molecule type" value="Genomic_DNA"/>
</dbReference>
<gene>
    <name evidence="2" type="ORF">NG99_08100</name>
</gene>
<dbReference type="Proteomes" id="UP000030351">
    <property type="component" value="Unassembled WGS sequence"/>
</dbReference>
<accession>A0A0A4A9Q9</accession>
<keyword evidence="1" id="KW-0732">Signal</keyword>